<accession>A0A380KYL4</accession>
<feature type="coiled-coil region" evidence="1">
    <location>
        <begin position="364"/>
        <end position="391"/>
    </location>
</feature>
<reference evidence="2" key="1">
    <citation type="submission" date="2018-06" db="EMBL/GenBank/DDBJ databases">
        <authorList>
            <consortium name="Pathogen Informatics"/>
            <person name="Doyle S."/>
        </authorList>
    </citation>
    <scope>NUCLEOTIDE SEQUENCE [LARGE SCALE GENOMIC DNA]</scope>
    <source>
        <strain evidence="2">NCTC13765</strain>
    </source>
</reference>
<keyword evidence="1" id="KW-0175">Coiled coil</keyword>
<dbReference type="EMBL" id="UHFR01000005">
    <property type="protein sequence ID" value="SUN75660.1"/>
    <property type="molecule type" value="Genomic_DNA"/>
</dbReference>
<gene>
    <name evidence="2" type="ORF">NCTC13765_00092</name>
</gene>
<dbReference type="SUPFAM" id="SSF53756">
    <property type="entry name" value="UDP-Glycosyltransferase/glycogen phosphorylase"/>
    <property type="match status" value="1"/>
</dbReference>
<proteinExistence type="predicted"/>
<sequence length="424" mass="49758">MFRGKRFLLTHIWLRGFGGAELNILELATFLKRNGAEVEVFTFLLLSPLAEEFTKNGITVIDDIDHSFTVSDYDYIWCAQNILPPAIVQELMNKQTKLPKFAFFHMAALEDHVLEQPYIHQLETKLSSSALAISEEIIEKNLSRYFTENENIVLYQNPAPSEYGSYTFGRKTLKKIMVISNHPPKELLDLSEVFQEKDIVVDYYGVWSDKYELASPELFLNYDCVIGIGKNVQYCLTIGIPIYIYDHFNGPGFLNEENFALAEKHNFSGRGFEQLKRTSKEIAEEILVNFEKTREFQMDNLATFRDKFLMDHVIKRVIDYLDKQNKEIKAFDLPYASYVQAMILLIKNTVVRLDNDVVNLWKQIDVDKNEINILNEQLLALEENRDYWKSEQEKLYKEIGLIKVSRSYRFFEKLRQLRKRTKRK</sequence>
<evidence type="ECO:0000256" key="1">
    <source>
        <dbReference type="SAM" id="Coils"/>
    </source>
</evidence>
<dbReference type="OrthoDB" id="9179784at2"/>
<name>A0A380KYL4_9STRE</name>
<evidence type="ECO:0000313" key="2">
    <source>
        <dbReference type="EMBL" id="SUN75660.1"/>
    </source>
</evidence>
<dbReference type="RefSeq" id="WP_018371898.1">
    <property type="nucleotide sequence ID" value="NZ_UHFR01000005.1"/>
</dbReference>
<dbReference type="STRING" id="1123307.GCA_000380065_01194"/>
<dbReference type="GO" id="GO:0016740">
    <property type="term" value="F:transferase activity"/>
    <property type="evidence" value="ECO:0007669"/>
    <property type="project" value="UniProtKB-KW"/>
</dbReference>
<dbReference type="AlphaFoldDB" id="A0A380KYL4"/>
<keyword evidence="2" id="KW-0808">Transferase</keyword>
<evidence type="ECO:0000313" key="3">
    <source>
        <dbReference type="Proteomes" id="UP000254634"/>
    </source>
</evidence>
<protein>
    <submittedName>
        <fullName evidence="2">Glycosyl transferase family protein</fullName>
    </submittedName>
</protein>
<keyword evidence="3" id="KW-1185">Reference proteome</keyword>
<organism evidence="2 3">
    <name type="scientific">Streptococcus massiliensis</name>
    <dbReference type="NCBI Taxonomy" id="313439"/>
    <lineage>
        <taxon>Bacteria</taxon>
        <taxon>Bacillati</taxon>
        <taxon>Bacillota</taxon>
        <taxon>Bacilli</taxon>
        <taxon>Lactobacillales</taxon>
        <taxon>Streptococcaceae</taxon>
        <taxon>Streptococcus</taxon>
    </lineage>
</organism>
<dbReference type="Proteomes" id="UP000254634">
    <property type="component" value="Unassembled WGS sequence"/>
</dbReference>